<protein>
    <submittedName>
        <fullName evidence="2">Uncharacterized protein</fullName>
    </submittedName>
</protein>
<evidence type="ECO:0000313" key="2">
    <source>
        <dbReference type="EMBL" id="GAA4668134.1"/>
    </source>
</evidence>
<keyword evidence="1" id="KW-0812">Transmembrane</keyword>
<evidence type="ECO:0000256" key="1">
    <source>
        <dbReference type="SAM" id="Phobius"/>
    </source>
</evidence>
<feature type="transmembrane region" description="Helical" evidence="1">
    <location>
        <begin position="34"/>
        <end position="56"/>
    </location>
</feature>
<dbReference type="Proteomes" id="UP001501295">
    <property type="component" value="Unassembled WGS sequence"/>
</dbReference>
<gene>
    <name evidence="2" type="ORF">GCM10025780_08370</name>
</gene>
<keyword evidence="1" id="KW-0472">Membrane</keyword>
<proteinExistence type="predicted"/>
<sequence length="185" mass="18959">MLPHRANNLLNSISRIPTTAHGRAPTIRGIMQKIVAVACTALLAAIGLSGCSSISISDPAPVKIPSLAAHFAKSPDDAPGFTDLTRKPFIAEGIGNTTLPLPSTRTDTKSLAVFVSCASASKFSFELYAGTAKIGSGAGGDCKGANDAGYGINLASNGLPTALKIDVEKATAFEVTIYLSTEVIP</sequence>
<name>A0ABP8VN62_9MICO</name>
<dbReference type="EMBL" id="BAABLM010000001">
    <property type="protein sequence ID" value="GAA4668134.1"/>
    <property type="molecule type" value="Genomic_DNA"/>
</dbReference>
<reference evidence="3" key="1">
    <citation type="journal article" date="2019" name="Int. J. Syst. Evol. Microbiol.">
        <title>The Global Catalogue of Microorganisms (GCM) 10K type strain sequencing project: providing services to taxonomists for standard genome sequencing and annotation.</title>
        <authorList>
            <consortium name="The Broad Institute Genomics Platform"/>
            <consortium name="The Broad Institute Genome Sequencing Center for Infectious Disease"/>
            <person name="Wu L."/>
            <person name="Ma J."/>
        </authorList>
    </citation>
    <scope>NUCLEOTIDE SEQUENCE [LARGE SCALE GENOMIC DNA]</scope>
    <source>
        <strain evidence="3">JCM 18956</strain>
    </source>
</reference>
<keyword evidence="3" id="KW-1185">Reference proteome</keyword>
<keyword evidence="1" id="KW-1133">Transmembrane helix</keyword>
<accession>A0ABP8VN62</accession>
<comment type="caution">
    <text evidence="2">The sequence shown here is derived from an EMBL/GenBank/DDBJ whole genome shotgun (WGS) entry which is preliminary data.</text>
</comment>
<evidence type="ECO:0000313" key="3">
    <source>
        <dbReference type="Proteomes" id="UP001501295"/>
    </source>
</evidence>
<organism evidence="2 3">
    <name type="scientific">Frondihabitans cladoniiphilus</name>
    <dbReference type="NCBI Taxonomy" id="715785"/>
    <lineage>
        <taxon>Bacteria</taxon>
        <taxon>Bacillati</taxon>
        <taxon>Actinomycetota</taxon>
        <taxon>Actinomycetes</taxon>
        <taxon>Micrococcales</taxon>
        <taxon>Microbacteriaceae</taxon>
        <taxon>Frondihabitans</taxon>
    </lineage>
</organism>